<dbReference type="GO" id="GO:0004298">
    <property type="term" value="F:threonine-type endopeptidase activity"/>
    <property type="evidence" value="ECO:0007669"/>
    <property type="project" value="InterPro"/>
</dbReference>
<dbReference type="OrthoDB" id="2262349at2759"/>
<dbReference type="InterPro" id="IPR029055">
    <property type="entry name" value="Ntn_hydrolases_N"/>
</dbReference>
<name>A0A0C9MPA1_9FUNG</name>
<sequence>MQAVTEAIKQLENDPSTNAGYGSNLSLTGKVECDASLMVGKTSTFGAVAAASGLKNPIQTPYQMIIEAEKGLLSLGRIPPMQITVGYQATAQETYLKHIQMLVDEQNSQDTDLGHDTVGAICIDGNGDIAAGVSSGGISLKSPGRVGEAAMYGSGCWAQNEKGDLPGVACSTTGTGEQIMRSMFTYKCVERLLKEDDMQSAIVDSLNKDFLESPILDIYDQKSVGTIALRSQKSRGKTRVEFWFGHVTEDMGIGYLSNKMKGPKAFVSRKASSNDKMVSRGWLIP</sequence>
<dbReference type="STRING" id="91626.A0A0C9MPA1"/>
<accession>A0A0C9MPA1</accession>
<dbReference type="CDD" id="cd04514">
    <property type="entry name" value="Taspase1_like"/>
    <property type="match status" value="1"/>
</dbReference>
<keyword evidence="4" id="KW-1185">Reference proteome</keyword>
<dbReference type="AlphaFoldDB" id="A0A0C9MPA1"/>
<dbReference type="SUPFAM" id="SSF56235">
    <property type="entry name" value="N-terminal nucleophile aminohydrolases (Ntn hydrolases)"/>
    <property type="match status" value="1"/>
</dbReference>
<evidence type="ECO:0000256" key="2">
    <source>
        <dbReference type="PIRSR" id="PIRSR600246-3"/>
    </source>
</evidence>
<dbReference type="Gene3D" id="3.60.20.30">
    <property type="entry name" value="(Glycosyl)asparaginase"/>
    <property type="match status" value="1"/>
</dbReference>
<organism evidence="3">
    <name type="scientific">Mucor ambiguus</name>
    <dbReference type="NCBI Taxonomy" id="91626"/>
    <lineage>
        <taxon>Eukaryota</taxon>
        <taxon>Fungi</taxon>
        <taxon>Fungi incertae sedis</taxon>
        <taxon>Mucoromycota</taxon>
        <taxon>Mucoromycotina</taxon>
        <taxon>Mucoromycetes</taxon>
        <taxon>Mucorales</taxon>
        <taxon>Mucorineae</taxon>
        <taxon>Mucoraceae</taxon>
        <taxon>Mucor</taxon>
    </lineage>
</organism>
<feature type="active site" description="Nucleophile" evidence="1">
    <location>
        <position position="117"/>
    </location>
</feature>
<protein>
    <submittedName>
        <fullName evidence="3">Threonine aspartase 1</fullName>
    </submittedName>
</protein>
<dbReference type="PANTHER" id="PTHR10188:SF8">
    <property type="entry name" value="THREONINE ASPARTASE 1"/>
    <property type="match status" value="1"/>
</dbReference>
<evidence type="ECO:0000256" key="1">
    <source>
        <dbReference type="PIRSR" id="PIRSR600246-1"/>
    </source>
</evidence>
<gene>
    <name evidence="3" type="ORF">MAM1_0049d03303</name>
</gene>
<evidence type="ECO:0000313" key="3">
    <source>
        <dbReference type="EMBL" id="GAN03848.1"/>
    </source>
</evidence>
<dbReference type="GO" id="GO:0005737">
    <property type="term" value="C:cytoplasm"/>
    <property type="evidence" value="ECO:0007669"/>
    <property type="project" value="TreeGrafter"/>
</dbReference>
<reference evidence="3" key="1">
    <citation type="submission" date="2014-09" db="EMBL/GenBank/DDBJ databases">
        <title>Draft genome sequence of an oleaginous Mucoromycotina fungus Mucor ambiguus NBRC6742.</title>
        <authorList>
            <person name="Takeda I."/>
            <person name="Yamane N."/>
            <person name="Morita T."/>
            <person name="Tamano K."/>
            <person name="Machida M."/>
            <person name="Baker S."/>
            <person name="Koike H."/>
        </authorList>
    </citation>
    <scope>NUCLEOTIDE SEQUENCE</scope>
    <source>
        <strain evidence="3">NBRC 6742</strain>
    </source>
</reference>
<evidence type="ECO:0000313" key="4">
    <source>
        <dbReference type="Proteomes" id="UP000053815"/>
    </source>
</evidence>
<proteinExistence type="predicted"/>
<dbReference type="PANTHER" id="PTHR10188">
    <property type="entry name" value="L-ASPARAGINASE"/>
    <property type="match status" value="1"/>
</dbReference>
<feature type="site" description="Cleavage; by autolysis" evidence="2">
    <location>
        <begin position="116"/>
        <end position="117"/>
    </location>
</feature>
<dbReference type="Proteomes" id="UP000053815">
    <property type="component" value="Unassembled WGS sequence"/>
</dbReference>
<dbReference type="InterPro" id="IPR037464">
    <property type="entry name" value="Taspase1"/>
</dbReference>
<dbReference type="GO" id="GO:0051604">
    <property type="term" value="P:protein maturation"/>
    <property type="evidence" value="ECO:0007669"/>
    <property type="project" value="TreeGrafter"/>
</dbReference>
<dbReference type="InterPro" id="IPR000246">
    <property type="entry name" value="Peptidase_T2"/>
</dbReference>
<dbReference type="Pfam" id="PF01112">
    <property type="entry name" value="Asparaginase_2"/>
    <property type="match status" value="2"/>
</dbReference>
<dbReference type="EMBL" id="DF836338">
    <property type="protein sequence ID" value="GAN03848.1"/>
    <property type="molecule type" value="Genomic_DNA"/>
</dbReference>